<evidence type="ECO:0000313" key="12">
    <source>
        <dbReference type="Proteomes" id="UP000001038"/>
    </source>
</evidence>
<reference evidence="11 12" key="1">
    <citation type="journal article" date="2007" name="Nature">
        <title>The medaka draft genome and insights into vertebrate genome evolution.</title>
        <authorList>
            <person name="Kasahara M."/>
            <person name="Naruse K."/>
            <person name="Sasaki S."/>
            <person name="Nakatani Y."/>
            <person name="Qu W."/>
            <person name="Ahsan B."/>
            <person name="Yamada T."/>
            <person name="Nagayasu Y."/>
            <person name="Doi K."/>
            <person name="Kasai Y."/>
            <person name="Jindo T."/>
            <person name="Kobayashi D."/>
            <person name="Shimada A."/>
            <person name="Toyoda A."/>
            <person name="Kuroki Y."/>
            <person name="Fujiyama A."/>
            <person name="Sasaki T."/>
            <person name="Shimizu A."/>
            <person name="Asakawa S."/>
            <person name="Shimizu N."/>
            <person name="Hashimoto S."/>
            <person name="Yang J."/>
            <person name="Lee Y."/>
            <person name="Matsushima K."/>
            <person name="Sugano S."/>
            <person name="Sakaizumi M."/>
            <person name="Narita T."/>
            <person name="Ohishi K."/>
            <person name="Haga S."/>
            <person name="Ohta F."/>
            <person name="Nomoto H."/>
            <person name="Nogata K."/>
            <person name="Morishita T."/>
            <person name="Endo T."/>
            <person name="Shin-I T."/>
            <person name="Takeda H."/>
            <person name="Morishita S."/>
            <person name="Kohara Y."/>
        </authorList>
    </citation>
    <scope>NUCLEOTIDE SEQUENCE [LARGE SCALE GENOMIC DNA]</scope>
    <source>
        <strain evidence="11 12">Hd-rR</strain>
    </source>
</reference>
<dbReference type="InterPro" id="IPR036116">
    <property type="entry name" value="FN3_sf"/>
</dbReference>
<feature type="compositionally biased region" description="Polar residues" evidence="9">
    <location>
        <begin position="67"/>
        <end position="87"/>
    </location>
</feature>
<dbReference type="GeneTree" id="ENSGT00530000063707"/>
<evidence type="ECO:0000256" key="6">
    <source>
        <dbReference type="ARBA" id="ARBA00023163"/>
    </source>
</evidence>
<dbReference type="InterPro" id="IPR031870">
    <property type="entry name" value="ATF7IP_BD"/>
</dbReference>
<dbReference type="InterPro" id="IPR013783">
    <property type="entry name" value="Ig-like_fold"/>
</dbReference>
<dbReference type="Bgee" id="ENSORLG00000029450">
    <property type="expression patterns" value="Expressed in testis and 14 other cell types or tissues"/>
</dbReference>
<dbReference type="GO" id="GO:0006355">
    <property type="term" value="P:regulation of DNA-templated transcription"/>
    <property type="evidence" value="ECO:0000318"/>
    <property type="project" value="GO_Central"/>
</dbReference>
<comment type="similarity">
    <text evidence="2">Belongs to the MCAF family.</text>
</comment>
<dbReference type="RefSeq" id="XP_011472678.1">
    <property type="nucleotide sequence ID" value="XM_011474376.2"/>
</dbReference>
<dbReference type="AlphaFoldDB" id="A0A3B3I292"/>
<feature type="compositionally biased region" description="Low complexity" evidence="9">
    <location>
        <begin position="717"/>
        <end position="729"/>
    </location>
</feature>
<keyword evidence="6" id="KW-0804">Transcription</keyword>
<evidence type="ECO:0000256" key="1">
    <source>
        <dbReference type="ARBA" id="ARBA00004123"/>
    </source>
</evidence>
<dbReference type="PROSITE" id="PS50853">
    <property type="entry name" value="FN3"/>
    <property type="match status" value="1"/>
</dbReference>
<feature type="region of interest" description="Disordered" evidence="9">
    <location>
        <begin position="686"/>
        <end position="729"/>
    </location>
</feature>
<feature type="compositionally biased region" description="Polar residues" evidence="9">
    <location>
        <begin position="314"/>
        <end position="323"/>
    </location>
</feature>
<feature type="compositionally biased region" description="Polar residues" evidence="9">
    <location>
        <begin position="177"/>
        <end position="189"/>
    </location>
</feature>
<feature type="compositionally biased region" description="Polar residues" evidence="9">
    <location>
        <begin position="142"/>
        <end position="151"/>
    </location>
</feature>
<dbReference type="Pfam" id="PF16794">
    <property type="entry name" value="fn3_4"/>
    <property type="match status" value="1"/>
</dbReference>
<protein>
    <submittedName>
        <fullName evidence="11">Activating transcription factor 7 interacting protein</fullName>
    </submittedName>
</protein>
<evidence type="ECO:0000256" key="8">
    <source>
        <dbReference type="SAM" id="Coils"/>
    </source>
</evidence>
<evidence type="ECO:0000256" key="9">
    <source>
        <dbReference type="SAM" id="MobiDB-lite"/>
    </source>
</evidence>
<reference evidence="11" key="2">
    <citation type="submission" date="2025-08" db="UniProtKB">
        <authorList>
            <consortium name="Ensembl"/>
        </authorList>
    </citation>
    <scope>IDENTIFICATION</scope>
    <source>
        <strain evidence="11">Hd-rR</strain>
    </source>
</reference>
<keyword evidence="8" id="KW-0175">Coiled coil</keyword>
<dbReference type="InParanoid" id="A0A3B3I292"/>
<evidence type="ECO:0000256" key="7">
    <source>
        <dbReference type="ARBA" id="ARBA00023242"/>
    </source>
</evidence>
<evidence type="ECO:0000313" key="11">
    <source>
        <dbReference type="Ensembl" id="ENSORLP00000037928.1"/>
    </source>
</evidence>
<dbReference type="PANTHER" id="PTHR23210:SF26">
    <property type="entry name" value="ACTIVATING TRANSCRIPTION FACTOR 7-INTERACTING PROTEIN 1"/>
    <property type="match status" value="1"/>
</dbReference>
<dbReference type="InterPro" id="IPR056565">
    <property type="entry name" value="Fn3_ATF7IP"/>
</dbReference>
<keyword evidence="7" id="KW-0539">Nucleus</keyword>
<dbReference type="GO" id="GO:0005634">
    <property type="term" value="C:nucleus"/>
    <property type="evidence" value="ECO:0000318"/>
    <property type="project" value="GO_Central"/>
</dbReference>
<dbReference type="RefSeq" id="XP_011472681.1">
    <property type="nucleotide sequence ID" value="XM_011474379.3"/>
</dbReference>
<dbReference type="PANTHER" id="PTHR23210">
    <property type="entry name" value="ACTIVATING TRANSCRIPTION FACTOR 7 INTERACTING PROTEIN"/>
    <property type="match status" value="1"/>
</dbReference>
<feature type="compositionally biased region" description="Basic and acidic residues" evidence="9">
    <location>
        <begin position="53"/>
        <end position="66"/>
    </location>
</feature>
<comment type="subcellular location">
    <subcellularLocation>
        <location evidence="1">Nucleus</location>
    </subcellularLocation>
</comment>
<evidence type="ECO:0000256" key="2">
    <source>
        <dbReference type="ARBA" id="ARBA00010344"/>
    </source>
</evidence>
<feature type="compositionally biased region" description="Low complexity" evidence="9">
    <location>
        <begin position="769"/>
        <end position="780"/>
    </location>
</feature>
<feature type="compositionally biased region" description="Basic and acidic residues" evidence="9">
    <location>
        <begin position="125"/>
        <end position="135"/>
    </location>
</feature>
<dbReference type="Gene3D" id="2.60.40.10">
    <property type="entry name" value="Immunoglobulins"/>
    <property type="match status" value="1"/>
</dbReference>
<dbReference type="Ensembl" id="ENSORLT00000039576.1">
    <property type="protein sequence ID" value="ENSORLP00000037928.1"/>
    <property type="gene ID" value="ENSORLG00000029450.1"/>
</dbReference>
<dbReference type="InterPro" id="IPR003961">
    <property type="entry name" value="FN3_dom"/>
</dbReference>
<feature type="region of interest" description="Disordered" evidence="9">
    <location>
        <begin position="35"/>
        <end position="343"/>
    </location>
</feature>
<feature type="compositionally biased region" description="Low complexity" evidence="9">
    <location>
        <begin position="89"/>
        <end position="107"/>
    </location>
</feature>
<evidence type="ECO:0000256" key="5">
    <source>
        <dbReference type="ARBA" id="ARBA00023159"/>
    </source>
</evidence>
<feature type="compositionally biased region" description="Basic and acidic residues" evidence="9">
    <location>
        <begin position="269"/>
        <end position="292"/>
    </location>
</feature>
<dbReference type="CTD" id="55729"/>
<dbReference type="GO" id="GO:0005667">
    <property type="term" value="C:transcription regulator complex"/>
    <property type="evidence" value="ECO:0000318"/>
    <property type="project" value="GO_Central"/>
</dbReference>
<keyword evidence="5" id="KW-0010">Activator</keyword>
<dbReference type="InterPro" id="IPR026085">
    <property type="entry name" value="ATF7-int"/>
</dbReference>
<name>A0A3B3I292_ORYLA</name>
<feature type="compositionally biased region" description="Basic and acidic residues" evidence="9">
    <location>
        <begin position="152"/>
        <end position="176"/>
    </location>
</feature>
<dbReference type="GeneID" id="101163716"/>
<dbReference type="Pfam" id="PF16788">
    <property type="entry name" value="ATF7IP_BD"/>
    <property type="match status" value="1"/>
</dbReference>
<dbReference type="STRING" id="8090.ENSORLP00000037928"/>
<dbReference type="SUPFAM" id="SSF49265">
    <property type="entry name" value="Fibronectin type III"/>
    <property type="match status" value="1"/>
</dbReference>
<keyword evidence="12" id="KW-1185">Reference proteome</keyword>
<sequence>MEVVVAEEKKKIFRARKTMKMSDRLQLESLHSTLLTSASSLPSPSPPPLMNGTHKEDGEKVDDKEQNNISRANSPNATSPNSQTPGNSPAPFLSLNLSPSPGSSQSPKEQEVTSPRSPVQSAFFDDIKAESEAKDFSPGLLNESSVPSSTQPKKDTTETPLDEKKQEKKSTTEHLSVDNSLKDSASSSDAPPLESEFTRPVEGESDSSTKTDPGPHISKVKDGKPYSPKASTSLSKPHSEGEKKKSVDIKEESIKDEKNKKTSIKKGLKCGEKMEVDLVKEEIKKEKSEEGQMTKSSRPSSTPPSNTAQEKRSSSTLKRTLSEGSEIDGPTVKREGKRPKMQHEELEAQLELKISAKAGSHHKLEKIVQQLVEERLKILELTVFDKNFQELKARVDKIDCASKHQTALNSLQTKISRLAKKFGEANQASENKRKQDVIAAAAAAAAAAASVATTTTTAAKTTTVTTIPPPQRPVRATVEVKQTPTVPSSSSAVVSVQAPLPASVAASTTSGTSTAMVPQGSILQLITSSANNVSTLATGITTQSQPGTLVLKTAPGSSMVAAGQPLVIQLPLSVNGQTGTLVNFPVSSLSAATSLTKAKTTPSTTTFILKPSPATNPVSVSSSTAASLPAIQASAGQVSSTQISVARAVYQGGAGGITTPNAGVSVTTARTPAQSVSVVGALSSASSPATSVPAATGSTAPGPPQGTSLTSKTDNQTTITPPTKVVVPVARPKGSVIDLTEDDDDVQVTGVKNATVAPPSPALRSNPVTSISTSAAARSSPKTNQNPSNPQITVHHRPPQDAASKPRPTTSATTRGPAPALPALPVAPAPTRLPPEAERTSPPQQLQLKLVPGQTGIVLSWSVAEVDRSCATVESYHLYAFHQDNSNSSSAQQHWKKIGEVNALPLPMACTLTQFQSGSTYYFAVRAKDIYGRFGTFCEPQCTNVITSTST</sequence>
<proteinExistence type="inferred from homology"/>
<keyword evidence="4" id="KW-0805">Transcription regulation</keyword>
<evidence type="ECO:0000259" key="10">
    <source>
        <dbReference type="PROSITE" id="PS50853"/>
    </source>
</evidence>
<dbReference type="FunCoup" id="A0A3B3I292">
    <property type="interactions" value="981"/>
</dbReference>
<keyword evidence="3" id="KW-0678">Repressor</keyword>
<gene>
    <name evidence="11" type="primary">atf7ip</name>
</gene>
<feature type="compositionally biased region" description="Polar residues" evidence="9">
    <location>
        <begin position="781"/>
        <end position="792"/>
    </location>
</feature>
<feature type="compositionally biased region" description="Pro residues" evidence="9">
    <location>
        <begin position="819"/>
        <end position="833"/>
    </location>
</feature>
<evidence type="ECO:0000256" key="4">
    <source>
        <dbReference type="ARBA" id="ARBA00023015"/>
    </source>
</evidence>
<feature type="domain" description="Fibronectin type-III" evidence="10">
    <location>
        <begin position="842"/>
        <end position="950"/>
    </location>
</feature>
<feature type="coiled-coil region" evidence="8">
    <location>
        <begin position="401"/>
        <end position="428"/>
    </location>
</feature>
<accession>A0A3B3I292</accession>
<dbReference type="OrthoDB" id="2434995at2759"/>
<feature type="compositionally biased region" description="Low complexity" evidence="9">
    <location>
        <begin position="686"/>
        <end position="708"/>
    </location>
</feature>
<dbReference type="Proteomes" id="UP000001038">
    <property type="component" value="Chromosome 1"/>
</dbReference>
<feature type="compositionally biased region" description="Basic and acidic residues" evidence="9">
    <location>
        <begin position="237"/>
        <end position="260"/>
    </location>
</feature>
<reference evidence="11" key="3">
    <citation type="submission" date="2025-09" db="UniProtKB">
        <authorList>
            <consortium name="Ensembl"/>
        </authorList>
    </citation>
    <scope>IDENTIFICATION</scope>
    <source>
        <strain evidence="11">Hd-rR</strain>
    </source>
</reference>
<dbReference type="KEGG" id="ola:101163716"/>
<feature type="region of interest" description="Disordered" evidence="9">
    <location>
        <begin position="751"/>
        <end position="846"/>
    </location>
</feature>
<dbReference type="GO" id="GO:0003712">
    <property type="term" value="F:transcription coregulator activity"/>
    <property type="evidence" value="ECO:0000318"/>
    <property type="project" value="GO_Central"/>
</dbReference>
<feature type="compositionally biased region" description="Low complexity" evidence="9">
    <location>
        <begin position="296"/>
        <end position="305"/>
    </location>
</feature>
<evidence type="ECO:0000256" key="3">
    <source>
        <dbReference type="ARBA" id="ARBA00022491"/>
    </source>
</evidence>
<organism evidence="11 12">
    <name type="scientific">Oryzias latipes</name>
    <name type="common">Japanese rice fish</name>
    <name type="synonym">Japanese killifish</name>
    <dbReference type="NCBI Taxonomy" id="8090"/>
    <lineage>
        <taxon>Eukaryota</taxon>
        <taxon>Metazoa</taxon>
        <taxon>Chordata</taxon>
        <taxon>Craniata</taxon>
        <taxon>Vertebrata</taxon>
        <taxon>Euteleostomi</taxon>
        <taxon>Actinopterygii</taxon>
        <taxon>Neopterygii</taxon>
        <taxon>Teleostei</taxon>
        <taxon>Neoteleostei</taxon>
        <taxon>Acanthomorphata</taxon>
        <taxon>Ovalentaria</taxon>
        <taxon>Atherinomorphae</taxon>
        <taxon>Beloniformes</taxon>
        <taxon>Adrianichthyidae</taxon>
        <taxon>Oryziinae</taxon>
        <taxon>Oryzias</taxon>
    </lineage>
</organism>